<evidence type="ECO:0000313" key="1">
    <source>
        <dbReference type="EMBL" id="WRP13758.1"/>
    </source>
</evidence>
<accession>A0ABZ1BME9</accession>
<reference evidence="2" key="1">
    <citation type="submission" date="2023-12" db="EMBL/GenBank/DDBJ databases">
        <title>Novel isolates from deep terrestrial aquifers shed light on the physiology and ecology of the class Limnochordia.</title>
        <authorList>
            <person name="Karnachuk O.V."/>
            <person name="Lukina A.P."/>
            <person name="Avakyan M.R."/>
            <person name="Kadnikov V."/>
            <person name="Begmatov S."/>
            <person name="Beletsky A.V."/>
            <person name="Mardanov A.V."/>
            <person name="Ravin N.V."/>
        </authorList>
    </citation>
    <scope>NUCLEOTIDE SEQUENCE [LARGE SCALE GENOMIC DNA]</scope>
    <source>
        <strain evidence="2">LN</strain>
    </source>
</reference>
<dbReference type="Proteomes" id="UP001333102">
    <property type="component" value="Chromosome"/>
</dbReference>
<organism evidence="1 2">
    <name type="scientific">Geochorda subterranea</name>
    <dbReference type="NCBI Taxonomy" id="3109564"/>
    <lineage>
        <taxon>Bacteria</taxon>
        <taxon>Bacillati</taxon>
        <taxon>Bacillota</taxon>
        <taxon>Limnochordia</taxon>
        <taxon>Limnochordales</taxon>
        <taxon>Geochordaceae</taxon>
        <taxon>Geochorda</taxon>
    </lineage>
</organism>
<keyword evidence="2" id="KW-1185">Reference proteome</keyword>
<name>A0ABZ1BME9_9FIRM</name>
<proteinExistence type="predicted"/>
<sequence>MRRPRHEMPDFVREALVASGLMARYLERPPYQQNDCIGWILQAKREQTRRRRLQQMLDELARGGVYMKMSWRPR</sequence>
<gene>
    <name evidence="1" type="ORF">VLY81_09950</name>
</gene>
<dbReference type="Pfam" id="PF13376">
    <property type="entry name" value="OmdA"/>
    <property type="match status" value="1"/>
</dbReference>
<protein>
    <submittedName>
        <fullName evidence="1">YdeI/OmpD-associated family protein</fullName>
    </submittedName>
</protein>
<dbReference type="EMBL" id="CP141614">
    <property type="protein sequence ID" value="WRP13758.1"/>
    <property type="molecule type" value="Genomic_DNA"/>
</dbReference>
<evidence type="ECO:0000313" key="2">
    <source>
        <dbReference type="Proteomes" id="UP001333102"/>
    </source>
</evidence>
<dbReference type="RefSeq" id="WP_324668003.1">
    <property type="nucleotide sequence ID" value="NZ_CP141614.1"/>
</dbReference>